<reference evidence="2 3" key="1">
    <citation type="submission" date="2019-03" db="EMBL/GenBank/DDBJ databases">
        <title>Sequencing 25 genomes of Wallemia mellicola.</title>
        <authorList>
            <person name="Gostincar C."/>
        </authorList>
    </citation>
    <scope>NUCLEOTIDE SEQUENCE [LARGE SCALE GENOMIC DNA]</scope>
    <source>
        <strain evidence="2 3">EXF-1274</strain>
    </source>
</reference>
<dbReference type="Proteomes" id="UP000309601">
    <property type="component" value="Unassembled WGS sequence"/>
</dbReference>
<evidence type="ECO:0000313" key="2">
    <source>
        <dbReference type="EMBL" id="TIC70962.1"/>
    </source>
</evidence>
<accession>A0AB38N1L2</accession>
<organism evidence="2 3">
    <name type="scientific">Wallemia mellicola</name>
    <dbReference type="NCBI Taxonomy" id="1708541"/>
    <lineage>
        <taxon>Eukaryota</taxon>
        <taxon>Fungi</taxon>
        <taxon>Dikarya</taxon>
        <taxon>Basidiomycota</taxon>
        <taxon>Wallemiomycotina</taxon>
        <taxon>Wallemiomycetes</taxon>
        <taxon>Wallemiales</taxon>
        <taxon>Wallemiaceae</taxon>
        <taxon>Wallemia</taxon>
    </lineage>
</organism>
<feature type="compositionally biased region" description="Low complexity" evidence="1">
    <location>
        <begin position="53"/>
        <end position="67"/>
    </location>
</feature>
<sequence length="249" mass="29357">MTVSISSKSSNENPYPKWHKMHKIINLEHIIKKSQQELDSLKSSISNTHTKIKTQTQTQTQTSSTKSRPQRPINPPSLPTASRRPSAREINDYNSVYLMQTGQAQPVHPIENAYYVQQQQHEKYRKYQEYQQYLQYQRYQQYGDNQRYPYGYTYGNQQQGYPSQYPTHPLQYHSQYSYNTQAHPKKIQPSPFDHCTSEDIDKLVAEGKTTWEEVDEIDVRVEFKRRKRPLTKPLASLLDQPTTSIKLVR</sequence>
<evidence type="ECO:0000256" key="1">
    <source>
        <dbReference type="SAM" id="MobiDB-lite"/>
    </source>
</evidence>
<dbReference type="EMBL" id="SPRW01000002">
    <property type="protein sequence ID" value="TIC70962.1"/>
    <property type="molecule type" value="Genomic_DNA"/>
</dbReference>
<protein>
    <submittedName>
        <fullName evidence="2">Uncharacterized protein</fullName>
    </submittedName>
</protein>
<evidence type="ECO:0000313" key="3">
    <source>
        <dbReference type="Proteomes" id="UP000309601"/>
    </source>
</evidence>
<gene>
    <name evidence="2" type="ORF">E3Q02_00298</name>
</gene>
<proteinExistence type="predicted"/>
<name>A0AB38N1L2_9BASI</name>
<feature type="region of interest" description="Disordered" evidence="1">
    <location>
        <begin position="41"/>
        <end position="86"/>
    </location>
</feature>
<comment type="caution">
    <text evidence="2">The sequence shown here is derived from an EMBL/GenBank/DDBJ whole genome shotgun (WGS) entry which is preliminary data.</text>
</comment>
<dbReference type="AlphaFoldDB" id="A0AB38N1L2"/>